<dbReference type="Proteomes" id="UP001316803">
    <property type="component" value="Unassembled WGS sequence"/>
</dbReference>
<evidence type="ECO:0000313" key="2">
    <source>
        <dbReference type="EMBL" id="KAK5954388.1"/>
    </source>
</evidence>
<sequence>MAATAVAAPVPTAPPTDRIARRPTKILPQSLIEGSRITDKQTFDAAKHVNFTPPSKIYTMEELGLTGQGLSSTAISEPFPLFTEEAIRQMRSEIFSQTVLDKHQYKSSFASNMIRGHCPEDAPFIWDAWNDPHVLDIISKIAGIDLVPAWPFDTANINISVNIETDNVGITSTPQQDNGKPKEEEEMSAFGWHYDSVPFVCVTMLSDCTNMVGGETMIRTGRGEHMKMRGPTMVCLPFLFQILIDASLGAKTNTDTFQGTAVIMQGRYIEHQALKAIGGGKERISMVTSLRPRSCLAKDEVVLTGVRGISYVPELYFQYAEYRLQALEERVRHQLRVLRRRHDARRDFDTLEARVWLEEQRGYIDAMLAELVEVEVE</sequence>
<dbReference type="AlphaFoldDB" id="A0AAN8F045"/>
<dbReference type="PANTHER" id="PTHR41677">
    <property type="entry name" value="YALI0B19030P"/>
    <property type="match status" value="1"/>
</dbReference>
<feature type="compositionally biased region" description="Low complexity" evidence="1">
    <location>
        <begin position="1"/>
        <end position="10"/>
    </location>
</feature>
<protein>
    <recommendedName>
        <fullName evidence="4">Clavaminate synthase-like protein</fullName>
    </recommendedName>
</protein>
<reference evidence="2 3" key="1">
    <citation type="submission" date="2022-12" db="EMBL/GenBank/DDBJ databases">
        <title>Genomic features and morphological characterization of a novel Knufia sp. strain isolated from spacecraft assembly facility.</title>
        <authorList>
            <person name="Teixeira M."/>
            <person name="Chander A.M."/>
            <person name="Stajich J.E."/>
            <person name="Venkateswaran K."/>
        </authorList>
    </citation>
    <scope>NUCLEOTIDE SEQUENCE [LARGE SCALE GENOMIC DNA]</scope>
    <source>
        <strain evidence="2 3">FJI-L2-BK-P2</strain>
    </source>
</reference>
<gene>
    <name evidence="2" type="ORF">OHC33_004110</name>
</gene>
<comment type="caution">
    <text evidence="2">The sequence shown here is derived from an EMBL/GenBank/DDBJ whole genome shotgun (WGS) entry which is preliminary data.</text>
</comment>
<evidence type="ECO:0000313" key="3">
    <source>
        <dbReference type="Proteomes" id="UP001316803"/>
    </source>
</evidence>
<dbReference type="EMBL" id="JAKLMC020000008">
    <property type="protein sequence ID" value="KAK5954388.1"/>
    <property type="molecule type" value="Genomic_DNA"/>
</dbReference>
<feature type="region of interest" description="Disordered" evidence="1">
    <location>
        <begin position="1"/>
        <end position="20"/>
    </location>
</feature>
<accession>A0AAN8F045</accession>
<organism evidence="2 3">
    <name type="scientific">Knufia fluminis</name>
    <dbReference type="NCBI Taxonomy" id="191047"/>
    <lineage>
        <taxon>Eukaryota</taxon>
        <taxon>Fungi</taxon>
        <taxon>Dikarya</taxon>
        <taxon>Ascomycota</taxon>
        <taxon>Pezizomycotina</taxon>
        <taxon>Eurotiomycetes</taxon>
        <taxon>Chaetothyriomycetidae</taxon>
        <taxon>Chaetothyriales</taxon>
        <taxon>Trichomeriaceae</taxon>
        <taxon>Knufia</taxon>
    </lineage>
</organism>
<evidence type="ECO:0000256" key="1">
    <source>
        <dbReference type="SAM" id="MobiDB-lite"/>
    </source>
</evidence>
<proteinExistence type="predicted"/>
<dbReference type="PANTHER" id="PTHR41677:SF1">
    <property type="entry name" value="FE2OG DIOXYGENASE DOMAIN-CONTAINING PROTEIN"/>
    <property type="match status" value="1"/>
</dbReference>
<keyword evidence="3" id="KW-1185">Reference proteome</keyword>
<name>A0AAN8F045_9EURO</name>
<evidence type="ECO:0008006" key="4">
    <source>
        <dbReference type="Google" id="ProtNLM"/>
    </source>
</evidence>